<dbReference type="EMBL" id="KI297903">
    <property type="protein sequence ID" value="ERZ99523.1"/>
    <property type="molecule type" value="Genomic_DNA"/>
</dbReference>
<name>U9SUB8_RHIID</name>
<sequence length="104" mass="12301">MTAKRGCLNLRFYGTTIVLYLRKVFMKEELQNENNIKFGITVAWMLLDPSYDQVEISSSKVQERMDKWDTDSIIQKWLNKKNNNNEINSEYNSELDENEISQAE</sequence>
<feature type="region of interest" description="Disordered" evidence="1">
    <location>
        <begin position="84"/>
        <end position="104"/>
    </location>
</feature>
<gene>
    <name evidence="2" type="ORF">GLOINDRAFT_87923</name>
</gene>
<feature type="compositionally biased region" description="Acidic residues" evidence="1">
    <location>
        <begin position="93"/>
        <end position="104"/>
    </location>
</feature>
<proteinExistence type="predicted"/>
<accession>U9SUB8</accession>
<reference evidence="2" key="1">
    <citation type="submission" date="2013-07" db="EMBL/GenBank/DDBJ databases">
        <title>The genome of an arbuscular mycorrhizal fungus provides insights into the evolution of the oldest plant symbiosis.</title>
        <authorList>
            <consortium name="DOE Joint Genome Institute"/>
            <person name="Tisserant E."/>
            <person name="Malbreil M."/>
            <person name="Kuo A."/>
            <person name="Kohler A."/>
            <person name="Symeonidi A."/>
            <person name="Balestrini R."/>
            <person name="Charron P."/>
            <person name="Duensing N."/>
            <person name="Frei-dit-Frey N."/>
            <person name="Gianinazzi-Pearson V."/>
            <person name="Gilbert B."/>
            <person name="Handa Y."/>
            <person name="Hijri M."/>
            <person name="Kaul R."/>
            <person name="Kawaguchi M."/>
            <person name="Krajinski F."/>
            <person name="Lammers P."/>
            <person name="Lapierre D."/>
            <person name="Masclaux F.G."/>
            <person name="Murat C."/>
            <person name="Morin E."/>
            <person name="Ndikumana S."/>
            <person name="Pagni M."/>
            <person name="Petitpierre D."/>
            <person name="Requena N."/>
            <person name="Rosikiewicz P."/>
            <person name="Riley R."/>
            <person name="Saito K."/>
            <person name="San Clemente H."/>
            <person name="Shapiro H."/>
            <person name="van Tuinen D."/>
            <person name="Becard G."/>
            <person name="Bonfante P."/>
            <person name="Paszkowski U."/>
            <person name="Shachar-Hill Y."/>
            <person name="Young J.P."/>
            <person name="Sanders I.R."/>
            <person name="Henrissat B."/>
            <person name="Rensing S.A."/>
            <person name="Grigoriev I.V."/>
            <person name="Corradi N."/>
            <person name="Roux C."/>
            <person name="Martin F."/>
        </authorList>
    </citation>
    <scope>NUCLEOTIDE SEQUENCE</scope>
    <source>
        <strain evidence="2">DAOM 197198</strain>
    </source>
</reference>
<dbReference type="VEuPathDB" id="FungiDB:RhiirFUN_011372"/>
<evidence type="ECO:0000256" key="1">
    <source>
        <dbReference type="SAM" id="MobiDB-lite"/>
    </source>
</evidence>
<protein>
    <submittedName>
        <fullName evidence="2">Uncharacterized protein</fullName>
    </submittedName>
</protein>
<evidence type="ECO:0000313" key="2">
    <source>
        <dbReference type="EMBL" id="ERZ99523.1"/>
    </source>
</evidence>
<dbReference type="HOGENOM" id="CLU_177963_0_0_1"/>
<dbReference type="AlphaFoldDB" id="U9SUB8"/>
<organism evidence="2">
    <name type="scientific">Rhizophagus irregularis (strain DAOM 181602 / DAOM 197198 / MUCL 43194)</name>
    <name type="common">Arbuscular mycorrhizal fungus</name>
    <name type="synonym">Glomus intraradices</name>
    <dbReference type="NCBI Taxonomy" id="747089"/>
    <lineage>
        <taxon>Eukaryota</taxon>
        <taxon>Fungi</taxon>
        <taxon>Fungi incertae sedis</taxon>
        <taxon>Mucoromycota</taxon>
        <taxon>Glomeromycotina</taxon>
        <taxon>Glomeromycetes</taxon>
        <taxon>Glomerales</taxon>
        <taxon>Glomeraceae</taxon>
        <taxon>Rhizophagus</taxon>
    </lineage>
</organism>